<dbReference type="InterPro" id="IPR004546">
    <property type="entry name" value="Restrct_endonuc_T1M"/>
</dbReference>
<dbReference type="KEGG" id="upv:EJN92_03875"/>
<evidence type="ECO:0000313" key="11">
    <source>
        <dbReference type="Proteomes" id="UP000275663"/>
    </source>
</evidence>
<dbReference type="Gene3D" id="1.20.1260.30">
    <property type="match status" value="1"/>
</dbReference>
<dbReference type="AlphaFoldDB" id="A0A3Q9BP46"/>
<evidence type="ECO:0000259" key="9">
    <source>
        <dbReference type="Pfam" id="PF12161"/>
    </source>
</evidence>
<keyword evidence="5" id="KW-0949">S-adenosyl-L-methionine</keyword>
<evidence type="ECO:0000256" key="4">
    <source>
        <dbReference type="ARBA" id="ARBA00022679"/>
    </source>
</evidence>
<evidence type="ECO:0000256" key="3">
    <source>
        <dbReference type="ARBA" id="ARBA00022603"/>
    </source>
</evidence>
<dbReference type="PRINTS" id="PR00507">
    <property type="entry name" value="N12N6MTFRASE"/>
</dbReference>
<dbReference type="GO" id="GO:0003677">
    <property type="term" value="F:DNA binding"/>
    <property type="evidence" value="ECO:0007669"/>
    <property type="project" value="InterPro"/>
</dbReference>
<feature type="domain" description="DNA methylase adenine-specific" evidence="8">
    <location>
        <begin position="135"/>
        <end position="445"/>
    </location>
</feature>
<dbReference type="GO" id="GO:0009007">
    <property type="term" value="F:site-specific DNA-methyltransferase (adenine-specific) activity"/>
    <property type="evidence" value="ECO:0007669"/>
    <property type="project" value="UniProtKB-EC"/>
</dbReference>
<dbReference type="InterPro" id="IPR003356">
    <property type="entry name" value="DNA_methylase_A-5"/>
</dbReference>
<dbReference type="Proteomes" id="UP000275663">
    <property type="component" value="Chromosome"/>
</dbReference>
<reference evidence="10 11" key="1">
    <citation type="journal article" date="2011" name="Int. J. Syst. Evol. Microbiol.">
        <title>Description of Undibacterium oligocarboniphilum sp. nov., isolated from purified water, and Undibacterium pigrum strain CCUG 49012 as the type strain of Undibacterium parvum sp. nov., and emended descriptions of the genus Undibacterium and the species Undibacterium pigrum.</title>
        <authorList>
            <person name="Eder W."/>
            <person name="Wanner G."/>
            <person name="Ludwig W."/>
            <person name="Busse H.J."/>
            <person name="Ziemke-Kageler F."/>
            <person name="Lang E."/>
        </authorList>
    </citation>
    <scope>NUCLEOTIDE SEQUENCE [LARGE SCALE GENOMIC DNA]</scope>
    <source>
        <strain evidence="10 11">DSM 23061</strain>
    </source>
</reference>
<dbReference type="Gene3D" id="3.40.50.150">
    <property type="entry name" value="Vaccinia Virus protein VP39"/>
    <property type="match status" value="1"/>
</dbReference>
<dbReference type="Pfam" id="PF02384">
    <property type="entry name" value="N6_Mtase"/>
    <property type="match status" value="1"/>
</dbReference>
<comment type="catalytic activity">
    <reaction evidence="7">
        <text>a 2'-deoxyadenosine in DNA + S-adenosyl-L-methionine = an N(6)-methyl-2'-deoxyadenosine in DNA + S-adenosyl-L-homocysteine + H(+)</text>
        <dbReference type="Rhea" id="RHEA:15197"/>
        <dbReference type="Rhea" id="RHEA-COMP:12418"/>
        <dbReference type="Rhea" id="RHEA-COMP:12419"/>
        <dbReference type="ChEBI" id="CHEBI:15378"/>
        <dbReference type="ChEBI" id="CHEBI:57856"/>
        <dbReference type="ChEBI" id="CHEBI:59789"/>
        <dbReference type="ChEBI" id="CHEBI:90615"/>
        <dbReference type="ChEBI" id="CHEBI:90616"/>
        <dbReference type="EC" id="2.1.1.72"/>
    </reaction>
</comment>
<dbReference type="InterPro" id="IPR002052">
    <property type="entry name" value="DNA_methylase_N6_adenine_CS"/>
</dbReference>
<evidence type="ECO:0000256" key="5">
    <source>
        <dbReference type="ARBA" id="ARBA00022691"/>
    </source>
</evidence>
<sequence length="906" mass="101529">MAIKKSELYSSLWASCDELRGGMDASQYKDYVLVMLFIKYVSDKFADIPYASIIIPKGSSFKDMVALKGTSDIGDQINKKIIDPLAKANRLRIKADFNETALLGTGKEMVDRLTNLIAIFEKPELDFSKNRADGDDILGDAYEYLMRHFASESGKSKGQFYTPAEVSRIMAKIIGIGGARTTSETTVYDPTCGSGSLLLKVGDEAATPVTLYGQEKDEATSGLAHMNMILHNNPTALIAQGNTLADPKFKEGESLKTFDYVVANPPFSDKRWSTGLSPLNDPFDRFDTFGVPPAKQGDFAYLLHIIRSLKNTGKGACILPHGILFRGNAEANIRRNLIRRGYIKGVIGLPANLFFGTGIPACIIVIDKEDAQSRKGIFMVDASRGFMKDGPKNRLREQDVHKIVDVFMRQDSRDPKFGRMVSYEEIEKNEFNLHLPRYVDSSMAEDLQDIDGHLNGGIPVADIDALQNYWAVCPELKDALFKSNRPGYFDLAIAKPDIKTSIYAHPQFSTFIVDMNTYFDQWRKPVITTLKALQVGFHPKELIAEVAEGLLTHYQGRALIDAYDVYQHLMNYWEATMQDDCYLIAADGWKAETYRVIEIKKGKDGKPDKQLDKGWTCDLVPKQLIVARYFSKEQDCINQLVADLENANTLLTELQEENSGEEGILGQVENRNDALDALREAILLVWQLASPTSHAKYSAAVKKRKAAWQRVSDMIDDTRMHNIANAKGKVTVAVINARLKTNIADEERVFLELYKTAVATVKSFDEIVSNLFDEAEKDALARLPLEPENDDLNELRVLSRYLDLVDEVSTLKSAVRVAEDALDILAFEKYPELTVDDIKTLTVEDKWIAVLDAAIHGEMNSISHALTHRVKELVERYETTQSTITKNVISSEFKVAIHLRKMGFVL</sequence>
<proteinExistence type="inferred from homology"/>
<dbReference type="GO" id="GO:0009307">
    <property type="term" value="P:DNA restriction-modification system"/>
    <property type="evidence" value="ECO:0007669"/>
    <property type="project" value="UniProtKB-KW"/>
</dbReference>
<organism evidence="10 11">
    <name type="scientific">Undibacterium parvum</name>
    <dbReference type="NCBI Taxonomy" id="401471"/>
    <lineage>
        <taxon>Bacteria</taxon>
        <taxon>Pseudomonadati</taxon>
        <taxon>Pseudomonadota</taxon>
        <taxon>Betaproteobacteria</taxon>
        <taxon>Burkholderiales</taxon>
        <taxon>Oxalobacteraceae</taxon>
        <taxon>Undibacterium</taxon>
    </lineage>
</organism>
<dbReference type="InterPro" id="IPR029063">
    <property type="entry name" value="SAM-dependent_MTases_sf"/>
</dbReference>
<keyword evidence="11" id="KW-1185">Reference proteome</keyword>
<dbReference type="REBASE" id="286074">
    <property type="entry name" value="M.Upa23061ORF3875P"/>
</dbReference>
<protein>
    <recommendedName>
        <fullName evidence="2">site-specific DNA-methyltransferase (adenine-specific)</fullName>
        <ecNumber evidence="2">2.1.1.72</ecNumber>
    </recommendedName>
</protein>
<dbReference type="InterPro" id="IPR051537">
    <property type="entry name" value="DNA_Adenine_Mtase"/>
</dbReference>
<dbReference type="SUPFAM" id="SSF53335">
    <property type="entry name" value="S-adenosyl-L-methionine-dependent methyltransferases"/>
    <property type="match status" value="1"/>
</dbReference>
<evidence type="ECO:0000256" key="1">
    <source>
        <dbReference type="ARBA" id="ARBA00006594"/>
    </source>
</evidence>
<dbReference type="OrthoDB" id="9784823at2"/>
<evidence type="ECO:0000259" key="8">
    <source>
        <dbReference type="Pfam" id="PF02384"/>
    </source>
</evidence>
<keyword evidence="4 10" id="KW-0808">Transferase</keyword>
<name>A0A3Q9BP46_9BURK</name>
<dbReference type="InterPro" id="IPR022749">
    <property type="entry name" value="D12N6_MeTrfase_N"/>
</dbReference>
<dbReference type="NCBIfam" id="TIGR00497">
    <property type="entry name" value="hsdM"/>
    <property type="match status" value="1"/>
</dbReference>
<evidence type="ECO:0000256" key="6">
    <source>
        <dbReference type="ARBA" id="ARBA00022747"/>
    </source>
</evidence>
<evidence type="ECO:0000256" key="2">
    <source>
        <dbReference type="ARBA" id="ARBA00011900"/>
    </source>
</evidence>
<dbReference type="Pfam" id="PF12161">
    <property type="entry name" value="HsdM_N"/>
    <property type="match status" value="1"/>
</dbReference>
<dbReference type="EMBL" id="CP034464">
    <property type="protein sequence ID" value="AZP11217.1"/>
    <property type="molecule type" value="Genomic_DNA"/>
</dbReference>
<dbReference type="PANTHER" id="PTHR42933:SF3">
    <property type="entry name" value="TYPE I RESTRICTION ENZYME MJAVIII METHYLASE SUBUNIT"/>
    <property type="match status" value="1"/>
</dbReference>
<dbReference type="GO" id="GO:0008170">
    <property type="term" value="F:N-methyltransferase activity"/>
    <property type="evidence" value="ECO:0007669"/>
    <property type="project" value="InterPro"/>
</dbReference>
<dbReference type="EC" id="2.1.1.72" evidence="2"/>
<dbReference type="InterPro" id="IPR038333">
    <property type="entry name" value="T1MK-like_N_sf"/>
</dbReference>
<keyword evidence="3 10" id="KW-0489">Methyltransferase</keyword>
<dbReference type="GO" id="GO:0032259">
    <property type="term" value="P:methylation"/>
    <property type="evidence" value="ECO:0007669"/>
    <property type="project" value="UniProtKB-KW"/>
</dbReference>
<dbReference type="PROSITE" id="PS00092">
    <property type="entry name" value="N6_MTASE"/>
    <property type="match status" value="1"/>
</dbReference>
<comment type="similarity">
    <text evidence="1">Belongs to the N(4)/N(6)-methyltransferase family.</text>
</comment>
<gene>
    <name evidence="10" type="ORF">EJN92_03875</name>
</gene>
<feature type="domain" description="N6 adenine-specific DNA methyltransferase N-terminal" evidence="9">
    <location>
        <begin position="10"/>
        <end position="120"/>
    </location>
</feature>
<accession>A0A3Q9BP46</accession>
<evidence type="ECO:0000313" key="10">
    <source>
        <dbReference type="EMBL" id="AZP11217.1"/>
    </source>
</evidence>
<evidence type="ECO:0000256" key="7">
    <source>
        <dbReference type="ARBA" id="ARBA00047942"/>
    </source>
</evidence>
<keyword evidence="6" id="KW-0680">Restriction system</keyword>
<dbReference type="PANTHER" id="PTHR42933">
    <property type="entry name" value="SLR6095 PROTEIN"/>
    <property type="match status" value="1"/>
</dbReference>
<dbReference type="RefSeq" id="WP_126126609.1">
    <property type="nucleotide sequence ID" value="NZ_CP034464.1"/>
</dbReference>